<keyword evidence="3" id="KW-0274">FAD</keyword>
<dbReference type="InterPro" id="IPR036188">
    <property type="entry name" value="FAD/NAD-bd_sf"/>
</dbReference>
<dbReference type="InterPro" id="IPR050315">
    <property type="entry name" value="FAD-oxidoreductase_2"/>
</dbReference>
<evidence type="ECO:0000313" key="7">
    <source>
        <dbReference type="Proteomes" id="UP000198972"/>
    </source>
</evidence>
<dbReference type="SUPFAM" id="SSF51905">
    <property type="entry name" value="FAD/NAD(P)-binding domain"/>
    <property type="match status" value="1"/>
</dbReference>
<accession>A0A1G7HEJ1</accession>
<dbReference type="Gene3D" id="3.50.50.60">
    <property type="entry name" value="FAD/NAD(P)-binding domain"/>
    <property type="match status" value="1"/>
</dbReference>
<dbReference type="Pfam" id="PF00890">
    <property type="entry name" value="FAD_binding_2"/>
    <property type="match status" value="1"/>
</dbReference>
<dbReference type="AlphaFoldDB" id="A0A1G7HEJ1"/>
<protein>
    <submittedName>
        <fullName evidence="6">FAD binding domain-containing protein</fullName>
    </submittedName>
</protein>
<dbReference type="Proteomes" id="UP000198972">
    <property type="component" value="Unassembled WGS sequence"/>
</dbReference>
<organism evidence="6 7">
    <name type="scientific">Fontibacillus panacisegetis</name>
    <dbReference type="NCBI Taxonomy" id="670482"/>
    <lineage>
        <taxon>Bacteria</taxon>
        <taxon>Bacillati</taxon>
        <taxon>Bacillota</taxon>
        <taxon>Bacilli</taxon>
        <taxon>Bacillales</taxon>
        <taxon>Paenibacillaceae</taxon>
        <taxon>Fontibacillus</taxon>
    </lineage>
</organism>
<keyword evidence="4" id="KW-0560">Oxidoreductase</keyword>
<dbReference type="PANTHER" id="PTHR43400:SF7">
    <property type="entry name" value="FAD-DEPENDENT OXIDOREDUCTASE 2 FAD BINDING DOMAIN-CONTAINING PROTEIN"/>
    <property type="match status" value="1"/>
</dbReference>
<comment type="cofactor">
    <cofactor evidence="1">
        <name>FAD</name>
        <dbReference type="ChEBI" id="CHEBI:57692"/>
    </cofactor>
</comment>
<evidence type="ECO:0000259" key="5">
    <source>
        <dbReference type="Pfam" id="PF00890"/>
    </source>
</evidence>
<keyword evidence="2" id="KW-0285">Flavoprotein</keyword>
<proteinExistence type="predicted"/>
<evidence type="ECO:0000256" key="4">
    <source>
        <dbReference type="ARBA" id="ARBA00023002"/>
    </source>
</evidence>
<gene>
    <name evidence="6" type="ORF">SAMN04488542_104134</name>
</gene>
<evidence type="ECO:0000256" key="1">
    <source>
        <dbReference type="ARBA" id="ARBA00001974"/>
    </source>
</evidence>
<dbReference type="PANTHER" id="PTHR43400">
    <property type="entry name" value="FUMARATE REDUCTASE"/>
    <property type="match status" value="1"/>
</dbReference>
<dbReference type="InterPro" id="IPR003953">
    <property type="entry name" value="FAD-dep_OxRdtase_2_FAD-bd"/>
</dbReference>
<dbReference type="GO" id="GO:0016491">
    <property type="term" value="F:oxidoreductase activity"/>
    <property type="evidence" value="ECO:0007669"/>
    <property type="project" value="UniProtKB-KW"/>
</dbReference>
<feature type="domain" description="FAD-dependent oxidoreductase 2 FAD-binding" evidence="5">
    <location>
        <begin position="6"/>
        <end position="131"/>
    </location>
</feature>
<evidence type="ECO:0000256" key="2">
    <source>
        <dbReference type="ARBA" id="ARBA00022630"/>
    </source>
</evidence>
<reference evidence="6 7" key="1">
    <citation type="submission" date="2016-10" db="EMBL/GenBank/DDBJ databases">
        <authorList>
            <person name="de Groot N.N."/>
        </authorList>
    </citation>
    <scope>NUCLEOTIDE SEQUENCE [LARGE SCALE GENOMIC DNA]</scope>
    <source>
        <strain evidence="6 7">DSM 28129</strain>
    </source>
</reference>
<evidence type="ECO:0000313" key="6">
    <source>
        <dbReference type="EMBL" id="SDE98907.1"/>
    </source>
</evidence>
<evidence type="ECO:0000256" key="3">
    <source>
        <dbReference type="ARBA" id="ARBA00022827"/>
    </source>
</evidence>
<name>A0A1G7HEJ1_9BACL</name>
<keyword evidence="7" id="KW-1185">Reference proteome</keyword>
<dbReference type="EMBL" id="FNBG01000004">
    <property type="protein sequence ID" value="SDE98907.1"/>
    <property type="molecule type" value="Genomic_DNA"/>
</dbReference>
<dbReference type="STRING" id="670482.SAMN04488542_104134"/>
<sequence length="169" mass="17999">MLTKVIQKSGETVDWLINNGVKLTLAHPGTGGYYEHTKTHPASTLHGYTEGGVKGITALHNSIENKGGQVLYETTAKDIIVENGKVTGIIAEKTDGGTLTVHADVVILATGGLGGNEEKVAETFGEGFGHSHTCRFINTLINLYLKGMARILSDHALFTLLSRITVVSI</sequence>